<dbReference type="InterPro" id="IPR011063">
    <property type="entry name" value="TilS/TtcA_N"/>
</dbReference>
<evidence type="ECO:0000256" key="5">
    <source>
        <dbReference type="ARBA" id="ARBA00022741"/>
    </source>
</evidence>
<dbReference type="GO" id="GO:0005737">
    <property type="term" value="C:cytoplasm"/>
    <property type="evidence" value="ECO:0007669"/>
    <property type="project" value="UniProtKB-SubCell"/>
</dbReference>
<dbReference type="InterPro" id="IPR012796">
    <property type="entry name" value="Lysidine-tRNA-synth_C"/>
</dbReference>
<evidence type="ECO:0000313" key="11">
    <source>
        <dbReference type="Proteomes" id="UP000799092"/>
    </source>
</evidence>
<dbReference type="EC" id="6.3.4.19" evidence="8"/>
<dbReference type="SUPFAM" id="SSF82829">
    <property type="entry name" value="MesJ substrate recognition domain-like"/>
    <property type="match status" value="1"/>
</dbReference>
<dbReference type="PANTHER" id="PTHR43033:SF1">
    <property type="entry name" value="TRNA(ILE)-LYSIDINE SYNTHASE-RELATED"/>
    <property type="match status" value="1"/>
</dbReference>
<comment type="function">
    <text evidence="8">Ligates lysine onto the cytidine present at position 34 of the AUA codon-specific tRNA(Ile) that contains the anticodon CAU, in an ATP-dependent manner. Cytidine is converted to lysidine, thus changing the amino acid specificity of the tRNA from methionine to isoleucine.</text>
</comment>
<dbReference type="Gene3D" id="3.40.50.620">
    <property type="entry name" value="HUPs"/>
    <property type="match status" value="1"/>
</dbReference>
<comment type="subcellular location">
    <subcellularLocation>
        <location evidence="1 8">Cytoplasm</location>
    </subcellularLocation>
</comment>
<comment type="catalytic activity">
    <reaction evidence="7 8">
        <text>cytidine(34) in tRNA(Ile2) + L-lysine + ATP = lysidine(34) in tRNA(Ile2) + AMP + diphosphate + H(+)</text>
        <dbReference type="Rhea" id="RHEA:43744"/>
        <dbReference type="Rhea" id="RHEA-COMP:10625"/>
        <dbReference type="Rhea" id="RHEA-COMP:10670"/>
        <dbReference type="ChEBI" id="CHEBI:15378"/>
        <dbReference type="ChEBI" id="CHEBI:30616"/>
        <dbReference type="ChEBI" id="CHEBI:32551"/>
        <dbReference type="ChEBI" id="CHEBI:33019"/>
        <dbReference type="ChEBI" id="CHEBI:82748"/>
        <dbReference type="ChEBI" id="CHEBI:83665"/>
        <dbReference type="ChEBI" id="CHEBI:456215"/>
        <dbReference type="EC" id="6.3.4.19"/>
    </reaction>
</comment>
<keyword evidence="2 8" id="KW-0963">Cytoplasm</keyword>
<name>A0A6A8DPI4_9BACI</name>
<dbReference type="SUPFAM" id="SSF52402">
    <property type="entry name" value="Adenine nucleotide alpha hydrolases-like"/>
    <property type="match status" value="1"/>
</dbReference>
<gene>
    <name evidence="8 10" type="primary">tilS</name>
    <name evidence="10" type="ORF">GH741_20185</name>
</gene>
<dbReference type="RefSeq" id="WP_153738566.1">
    <property type="nucleotide sequence ID" value="NZ_WJNG01000022.1"/>
</dbReference>
<reference evidence="10" key="1">
    <citation type="submission" date="2019-11" db="EMBL/GenBank/DDBJ databases">
        <authorList>
            <person name="Li J."/>
        </authorList>
    </citation>
    <scope>NUCLEOTIDE SEQUENCE</scope>
    <source>
        <strain evidence="10">B6B</strain>
    </source>
</reference>
<feature type="domain" description="Lysidine-tRNA(Ile) synthetase C-terminal" evidence="9">
    <location>
        <begin position="383"/>
        <end position="457"/>
    </location>
</feature>
<sequence length="462" mass="53326">MNKDVSNFIQKHQLFHHGATVLVGVSGGPDSMALLHYLNTLKGDWGFRIIAITIDHGLRGEQSQQDVNYVKNSCKSWGIELIETTLDVQSYKLNERKGTQVAARELRYLFFEEQMKNFNADYLVLGHHGDDQAETMLMRFVRNANPSLLKGIPIKREFGNGFIVRPFLPITKEDIESYCSDHEIYPRRDPSNNEDIYTRNYFRHKILPLLEDQNPNLHKSLQRLSETISHDEEFLAGETTKLVEKEITFSKDVGRATFKLSSFLQYPFALQRRSFHLILNYLYRTVPNGLYYVHENQFLDLIHSKKPNVTVDFPMGLKLRKTYQNVEFYFHEPPAIPFVHSLPVPGVVTLPNGSTITASLSNDPGEYSKNELVCDVNDIKLPLTIRTRKSGDKIKVRGLNGSKKVKDIFIDQKIPLHLRDHWPLLIDQDGKVIWLVGLKKGNIDRINHSKKFLRIHYEKGNI</sequence>
<evidence type="ECO:0000313" key="10">
    <source>
        <dbReference type="EMBL" id="MRH44967.1"/>
    </source>
</evidence>
<evidence type="ECO:0000256" key="8">
    <source>
        <dbReference type="HAMAP-Rule" id="MF_01161"/>
    </source>
</evidence>
<evidence type="ECO:0000256" key="2">
    <source>
        <dbReference type="ARBA" id="ARBA00022490"/>
    </source>
</evidence>
<dbReference type="SUPFAM" id="SSF56037">
    <property type="entry name" value="PheT/TilS domain"/>
    <property type="match status" value="1"/>
</dbReference>
<evidence type="ECO:0000256" key="7">
    <source>
        <dbReference type="ARBA" id="ARBA00048539"/>
    </source>
</evidence>
<dbReference type="InterPro" id="IPR014729">
    <property type="entry name" value="Rossmann-like_a/b/a_fold"/>
</dbReference>
<dbReference type="NCBIfam" id="TIGR02433">
    <property type="entry name" value="lysidine_TilS_C"/>
    <property type="match status" value="1"/>
</dbReference>
<dbReference type="CDD" id="cd01992">
    <property type="entry name" value="TilS_N"/>
    <property type="match status" value="1"/>
</dbReference>
<dbReference type="GO" id="GO:0006400">
    <property type="term" value="P:tRNA modification"/>
    <property type="evidence" value="ECO:0007669"/>
    <property type="project" value="UniProtKB-UniRule"/>
</dbReference>
<dbReference type="OrthoDB" id="9807403at2"/>
<comment type="domain">
    <text evidence="8">The N-terminal region contains the highly conserved SGGXDS motif, predicted to be a P-loop motif involved in ATP binding.</text>
</comment>
<keyword evidence="11" id="KW-1185">Reference proteome</keyword>
<dbReference type="GO" id="GO:0032267">
    <property type="term" value="F:tRNA(Ile)-lysidine synthase activity"/>
    <property type="evidence" value="ECO:0007669"/>
    <property type="project" value="UniProtKB-EC"/>
</dbReference>
<keyword evidence="5 8" id="KW-0547">Nucleotide-binding</keyword>
<dbReference type="InterPro" id="IPR012094">
    <property type="entry name" value="tRNA_Ile_lys_synt"/>
</dbReference>
<dbReference type="PANTHER" id="PTHR43033">
    <property type="entry name" value="TRNA(ILE)-LYSIDINE SYNTHASE-RELATED"/>
    <property type="match status" value="1"/>
</dbReference>
<dbReference type="SMART" id="SM00977">
    <property type="entry name" value="TilS_C"/>
    <property type="match status" value="1"/>
</dbReference>
<dbReference type="NCBIfam" id="TIGR02432">
    <property type="entry name" value="lysidine_TilS_N"/>
    <property type="match status" value="1"/>
</dbReference>
<dbReference type="HAMAP" id="MF_01161">
    <property type="entry name" value="tRNA_Ile_lys_synt"/>
    <property type="match status" value="1"/>
</dbReference>
<dbReference type="GO" id="GO:0005524">
    <property type="term" value="F:ATP binding"/>
    <property type="evidence" value="ECO:0007669"/>
    <property type="project" value="UniProtKB-UniRule"/>
</dbReference>
<keyword evidence="4 8" id="KW-0819">tRNA processing</keyword>
<organism evidence="10 11">
    <name type="scientific">Aquibacillus halophilus</name>
    <dbReference type="NCBI Taxonomy" id="930132"/>
    <lineage>
        <taxon>Bacteria</taxon>
        <taxon>Bacillati</taxon>
        <taxon>Bacillota</taxon>
        <taxon>Bacilli</taxon>
        <taxon>Bacillales</taxon>
        <taxon>Bacillaceae</taxon>
        <taxon>Aquibacillus</taxon>
    </lineage>
</organism>
<evidence type="ECO:0000256" key="1">
    <source>
        <dbReference type="ARBA" id="ARBA00004496"/>
    </source>
</evidence>
<dbReference type="InterPro" id="IPR012795">
    <property type="entry name" value="tRNA_Ile_lys_synt_N"/>
</dbReference>
<dbReference type="Pfam" id="PF11734">
    <property type="entry name" value="TilS_C"/>
    <property type="match status" value="1"/>
</dbReference>
<evidence type="ECO:0000256" key="3">
    <source>
        <dbReference type="ARBA" id="ARBA00022598"/>
    </source>
</evidence>
<accession>A0A6A8DPI4</accession>
<keyword evidence="3 8" id="KW-0436">Ligase</keyword>
<feature type="binding site" evidence="8">
    <location>
        <begin position="26"/>
        <end position="31"/>
    </location>
    <ligand>
        <name>ATP</name>
        <dbReference type="ChEBI" id="CHEBI:30616"/>
    </ligand>
</feature>
<dbReference type="Proteomes" id="UP000799092">
    <property type="component" value="Unassembled WGS sequence"/>
</dbReference>
<evidence type="ECO:0000256" key="6">
    <source>
        <dbReference type="ARBA" id="ARBA00022840"/>
    </source>
</evidence>
<evidence type="ECO:0000256" key="4">
    <source>
        <dbReference type="ARBA" id="ARBA00022694"/>
    </source>
</evidence>
<comment type="similarity">
    <text evidence="8">Belongs to the tRNA(Ile)-lysidine synthase family.</text>
</comment>
<dbReference type="AlphaFoldDB" id="A0A6A8DPI4"/>
<proteinExistence type="inferred from homology"/>
<keyword evidence="6 8" id="KW-0067">ATP-binding</keyword>
<dbReference type="Gene3D" id="3.30.465.60">
    <property type="match status" value="1"/>
</dbReference>
<dbReference type="EMBL" id="WJNG01000022">
    <property type="protein sequence ID" value="MRH44967.1"/>
    <property type="molecule type" value="Genomic_DNA"/>
</dbReference>
<protein>
    <recommendedName>
        <fullName evidence="8">tRNA(Ile)-lysidine synthase</fullName>
        <ecNumber evidence="8">6.3.4.19</ecNumber>
    </recommendedName>
    <alternativeName>
        <fullName evidence="8">tRNA(Ile)-2-lysyl-cytidine synthase</fullName>
    </alternativeName>
    <alternativeName>
        <fullName evidence="8">tRNA(Ile)-lysidine synthetase</fullName>
    </alternativeName>
</protein>
<evidence type="ECO:0000259" key="9">
    <source>
        <dbReference type="SMART" id="SM00977"/>
    </source>
</evidence>
<comment type="caution">
    <text evidence="10">The sequence shown here is derived from an EMBL/GenBank/DDBJ whole genome shotgun (WGS) entry which is preliminary data.</text>
</comment>
<dbReference type="Pfam" id="PF01171">
    <property type="entry name" value="ATP_bind_3"/>
    <property type="match status" value="1"/>
</dbReference>